<gene>
    <name evidence="1" type="ORF">NIES2135_04520</name>
</gene>
<organism evidence="1 2">
    <name type="scientific">Leptolyngbya boryana NIES-2135</name>
    <dbReference type="NCBI Taxonomy" id="1973484"/>
    <lineage>
        <taxon>Bacteria</taxon>
        <taxon>Bacillati</taxon>
        <taxon>Cyanobacteriota</taxon>
        <taxon>Cyanophyceae</taxon>
        <taxon>Leptolyngbyales</taxon>
        <taxon>Leptolyngbyaceae</taxon>
        <taxon>Leptolyngbya group</taxon>
        <taxon>Leptolyngbya</taxon>
    </lineage>
</organism>
<dbReference type="AlphaFoldDB" id="A0A1Z4JA63"/>
<evidence type="ECO:0000313" key="2">
    <source>
        <dbReference type="Proteomes" id="UP000217895"/>
    </source>
</evidence>
<dbReference type="Proteomes" id="UP000217895">
    <property type="component" value="Chromosome"/>
</dbReference>
<evidence type="ECO:0000313" key="1">
    <source>
        <dbReference type="EMBL" id="BAY53642.1"/>
    </source>
</evidence>
<dbReference type="EMBL" id="AP018203">
    <property type="protein sequence ID" value="BAY53642.1"/>
    <property type="molecule type" value="Genomic_DNA"/>
</dbReference>
<reference evidence="1 2" key="1">
    <citation type="submission" date="2017-06" db="EMBL/GenBank/DDBJ databases">
        <title>Genome sequencing of cyanobaciteial culture collection at National Institute for Environmental Studies (NIES).</title>
        <authorList>
            <person name="Hirose Y."/>
            <person name="Shimura Y."/>
            <person name="Fujisawa T."/>
            <person name="Nakamura Y."/>
            <person name="Kawachi M."/>
        </authorList>
    </citation>
    <scope>NUCLEOTIDE SEQUENCE [LARGE SCALE GENOMIC DNA]</scope>
    <source>
        <strain evidence="1 2">NIES-2135</strain>
    </source>
</reference>
<protein>
    <submittedName>
        <fullName evidence="1">Uncharacterized protein</fullName>
    </submittedName>
</protein>
<sequence length="60" mass="6348">MLKDIFLPDAHRQAEVIQAGVLQVAPIVLAEVARLEAACLVQLPAGVDLAASVEVVLEDE</sequence>
<name>A0A1Z4JA63_LEPBY</name>
<proteinExistence type="predicted"/>
<keyword evidence="2" id="KW-1185">Reference proteome</keyword>
<accession>A0A1Z4JA63</accession>